<evidence type="ECO:0000256" key="4">
    <source>
        <dbReference type="ARBA" id="ARBA00023136"/>
    </source>
</evidence>
<evidence type="ECO:0000313" key="7">
    <source>
        <dbReference type="EMBL" id="CAD8358927.1"/>
    </source>
</evidence>
<keyword evidence="2 5" id="KW-0812">Transmembrane</keyword>
<dbReference type="AlphaFoldDB" id="A0A7S0ABF1"/>
<evidence type="ECO:0000256" key="3">
    <source>
        <dbReference type="ARBA" id="ARBA00022989"/>
    </source>
</evidence>
<keyword evidence="4 5" id="KW-0472">Membrane</keyword>
<gene>
    <name evidence="7" type="ORF">MPOL1434_LOCUS222</name>
</gene>
<name>A0A7S0ABF1_9STRA</name>
<keyword evidence="3 5" id="KW-1133">Transmembrane helix</keyword>
<feature type="transmembrane region" description="Helical" evidence="5">
    <location>
        <begin position="187"/>
        <end position="210"/>
    </location>
</feature>
<feature type="transmembrane region" description="Helical" evidence="5">
    <location>
        <begin position="110"/>
        <end position="128"/>
    </location>
</feature>
<evidence type="ECO:0000256" key="5">
    <source>
        <dbReference type="SAM" id="Phobius"/>
    </source>
</evidence>
<evidence type="ECO:0000259" key="6">
    <source>
        <dbReference type="SMART" id="SM00724"/>
    </source>
</evidence>
<evidence type="ECO:0000256" key="1">
    <source>
        <dbReference type="ARBA" id="ARBA00004141"/>
    </source>
</evidence>
<dbReference type="EMBL" id="HBEJ01000383">
    <property type="protein sequence ID" value="CAD8358927.1"/>
    <property type="molecule type" value="Transcribed_RNA"/>
</dbReference>
<dbReference type="Pfam" id="PF03798">
    <property type="entry name" value="TRAM_LAG1_CLN8"/>
    <property type="match status" value="1"/>
</dbReference>
<feature type="transmembrane region" description="Helical" evidence="5">
    <location>
        <begin position="25"/>
        <end position="44"/>
    </location>
</feature>
<feature type="transmembrane region" description="Helical" evidence="5">
    <location>
        <begin position="161"/>
        <end position="181"/>
    </location>
</feature>
<comment type="subcellular location">
    <subcellularLocation>
        <location evidence="1">Membrane</location>
        <topology evidence="1">Multi-pass membrane protein</topology>
    </subcellularLocation>
</comment>
<dbReference type="SMART" id="SM00724">
    <property type="entry name" value="TLC"/>
    <property type="match status" value="1"/>
</dbReference>
<protein>
    <recommendedName>
        <fullName evidence="6">TLC domain-containing protein</fullName>
    </recommendedName>
</protein>
<accession>A0A7S0ABF1</accession>
<dbReference type="InterPro" id="IPR006634">
    <property type="entry name" value="TLC-dom"/>
</dbReference>
<proteinExistence type="predicted"/>
<feature type="transmembrane region" description="Helical" evidence="5">
    <location>
        <begin position="56"/>
        <end position="75"/>
    </location>
</feature>
<feature type="domain" description="TLC" evidence="6">
    <location>
        <begin position="46"/>
        <end position="221"/>
    </location>
</feature>
<reference evidence="7" key="1">
    <citation type="submission" date="2021-01" db="EMBL/GenBank/DDBJ databases">
        <authorList>
            <person name="Corre E."/>
            <person name="Pelletier E."/>
            <person name="Niang G."/>
            <person name="Scheremetjew M."/>
            <person name="Finn R."/>
            <person name="Kale V."/>
            <person name="Holt S."/>
            <person name="Cochrane G."/>
            <person name="Meng A."/>
            <person name="Brown T."/>
            <person name="Cohen L."/>
        </authorList>
    </citation>
    <scope>NUCLEOTIDE SEQUENCE</scope>
    <source>
        <strain evidence="7">CCMP3303</strain>
    </source>
</reference>
<sequence>MMEKSDAPFHISPSFLLEEFGADPHGLLLIPCLAGWVLVYIHCYRNGGIEAFARSSSVHQAHAIIVCALSAISLYHDDDEKFSESIPILFSTSYFVMDFVDCLIRIDGMFLVHAMTALALGCCAYVSGPFRTVRLMSRGYMVEMSNIQLHRWKRTKTRKDFAILVAVFTATRIIYLPAFILREVAGIIGMRTVVFGILLLLQCLQIGWWVKMVDMLLCYKTKVGKMEDTLYSTESAQEKKKL</sequence>
<evidence type="ECO:0000256" key="2">
    <source>
        <dbReference type="ARBA" id="ARBA00022692"/>
    </source>
</evidence>
<organism evidence="7">
    <name type="scientific">Minutocellus polymorphus</name>
    <dbReference type="NCBI Taxonomy" id="265543"/>
    <lineage>
        <taxon>Eukaryota</taxon>
        <taxon>Sar</taxon>
        <taxon>Stramenopiles</taxon>
        <taxon>Ochrophyta</taxon>
        <taxon>Bacillariophyta</taxon>
        <taxon>Mediophyceae</taxon>
        <taxon>Cymatosirophycidae</taxon>
        <taxon>Cymatosirales</taxon>
        <taxon>Cymatosiraceae</taxon>
        <taxon>Minutocellus</taxon>
    </lineage>
</organism>
<dbReference type="GO" id="GO:0016020">
    <property type="term" value="C:membrane"/>
    <property type="evidence" value="ECO:0007669"/>
    <property type="project" value="UniProtKB-SubCell"/>
</dbReference>